<name>A0A518DBR2_9BACT</name>
<dbReference type="AlphaFoldDB" id="A0A518DBR2"/>
<evidence type="ECO:0008006" key="4">
    <source>
        <dbReference type="Google" id="ProtNLM"/>
    </source>
</evidence>
<feature type="region of interest" description="Disordered" evidence="1">
    <location>
        <begin position="586"/>
        <end position="613"/>
    </location>
</feature>
<evidence type="ECO:0000313" key="3">
    <source>
        <dbReference type="Proteomes" id="UP000317429"/>
    </source>
</evidence>
<proteinExistence type="predicted"/>
<evidence type="ECO:0000256" key="1">
    <source>
        <dbReference type="SAM" id="MobiDB-lite"/>
    </source>
</evidence>
<dbReference type="InterPro" id="IPR018247">
    <property type="entry name" value="EF_Hand_1_Ca_BS"/>
</dbReference>
<reference evidence="2 3" key="1">
    <citation type="submission" date="2019-02" db="EMBL/GenBank/DDBJ databases">
        <title>Deep-cultivation of Planctomycetes and their phenomic and genomic characterization uncovers novel biology.</title>
        <authorList>
            <person name="Wiegand S."/>
            <person name="Jogler M."/>
            <person name="Boedeker C."/>
            <person name="Pinto D."/>
            <person name="Vollmers J."/>
            <person name="Rivas-Marin E."/>
            <person name="Kohn T."/>
            <person name="Peeters S.H."/>
            <person name="Heuer A."/>
            <person name="Rast P."/>
            <person name="Oberbeckmann S."/>
            <person name="Bunk B."/>
            <person name="Jeske O."/>
            <person name="Meyerdierks A."/>
            <person name="Storesund J.E."/>
            <person name="Kallscheuer N."/>
            <person name="Luecker S."/>
            <person name="Lage O.M."/>
            <person name="Pohl T."/>
            <person name="Merkel B.J."/>
            <person name="Hornburger P."/>
            <person name="Mueller R.-W."/>
            <person name="Bruemmer F."/>
            <person name="Labrenz M."/>
            <person name="Spormann A.M."/>
            <person name="Op den Camp H."/>
            <person name="Overmann J."/>
            <person name="Amann R."/>
            <person name="Jetten M.S.M."/>
            <person name="Mascher T."/>
            <person name="Medema M.H."/>
            <person name="Devos D.P."/>
            <person name="Kaster A.-K."/>
            <person name="Ovreas L."/>
            <person name="Rohde M."/>
            <person name="Galperin M.Y."/>
            <person name="Jogler C."/>
        </authorList>
    </citation>
    <scope>NUCLEOTIDE SEQUENCE [LARGE SCALE GENOMIC DNA]</scope>
    <source>
        <strain evidence="2 3">Pla175</strain>
    </source>
</reference>
<gene>
    <name evidence="2" type="ORF">Pla175_22920</name>
</gene>
<dbReference type="KEGG" id="pnd:Pla175_22920"/>
<organism evidence="2 3">
    <name type="scientific">Pirellulimonas nuda</name>
    <dbReference type="NCBI Taxonomy" id="2528009"/>
    <lineage>
        <taxon>Bacteria</taxon>
        <taxon>Pseudomonadati</taxon>
        <taxon>Planctomycetota</taxon>
        <taxon>Planctomycetia</taxon>
        <taxon>Pirellulales</taxon>
        <taxon>Lacipirellulaceae</taxon>
        <taxon>Pirellulimonas</taxon>
    </lineage>
</organism>
<sequence precursor="true">MALAAFAVTFDIRRSYGQGLLYAEGRGVNPPFSEIRDSIQNGYAGTVIDVDNASVEGGLYGAFETEGNLKLHTLANSTIPQSNFDQWSRWYQTDGATQVFRLFPGEENVRNSRPLAARVEAFAPDIRWNVDDGEWHDWVGRYTIVKPINAAIFQAKDTDDEAWSLQLNMSESGEVYAQHRRPLPGQPKQVTLFENAIGQPFDIRVRDNGLDYEVFLGDQTQPFTSGQYVRNATPGDNSDTVFRWGIYVGATEVETEALIFVSHASVDADLGPAPPTGNYSNLIAGWETWSEVSTDTWDATQASGVTAQAVGTPEAGGSWFNFTNATVANGASSDGQYGAVGPTGADPSVDSATDGVSLSNGYDGFIDFTLNDTTGAGTILTGFHFDLGAFRANAATDWELAVLAGGNLTAGALATGTATVGASPMHDDESINLTGLADNILDANGTVTFRLSFTGGLDGSGGHHLFLDNVGVTGVSLGLAGDYNRDGVVDAADYTVWRDHLGAPAGTLPNDPRSGTIGADQYNTWRNNFGQALPPAPTAERGAVPEPSSIAMLVLLVCCGSIAPISTRRPPAALLRVPAVAPNSAVNQSSFSSLDNPSQIQQGAQDGPTSKAL</sequence>
<evidence type="ECO:0000313" key="2">
    <source>
        <dbReference type="EMBL" id="QDU88908.1"/>
    </source>
</evidence>
<dbReference type="EMBL" id="CP036291">
    <property type="protein sequence ID" value="QDU88908.1"/>
    <property type="molecule type" value="Genomic_DNA"/>
</dbReference>
<dbReference type="Proteomes" id="UP000317429">
    <property type="component" value="Chromosome"/>
</dbReference>
<accession>A0A518DBR2</accession>
<keyword evidence="3" id="KW-1185">Reference proteome</keyword>
<dbReference type="PROSITE" id="PS00018">
    <property type="entry name" value="EF_HAND_1"/>
    <property type="match status" value="1"/>
</dbReference>
<protein>
    <recommendedName>
        <fullName evidence="4">PEP-CTERM protein-sorting domain-containing protein</fullName>
    </recommendedName>
</protein>